<dbReference type="PANTHER" id="PTHR46018:SF4">
    <property type="entry name" value="METALLO-HYDROLASE YHFI-RELATED"/>
    <property type="match status" value="1"/>
</dbReference>
<gene>
    <name evidence="2" type="ORF">GH810_14065</name>
</gene>
<reference evidence="2" key="1">
    <citation type="submission" date="2019-10" db="EMBL/GenBank/DDBJ databases">
        <authorList>
            <person name="Ross D.E."/>
            <person name="Gulliver D."/>
        </authorList>
    </citation>
    <scope>NUCLEOTIDE SEQUENCE</scope>
    <source>
        <strain evidence="2">DER-2019</strain>
    </source>
</reference>
<dbReference type="Proteomes" id="UP000616595">
    <property type="component" value="Unassembled WGS sequence"/>
</dbReference>
<evidence type="ECO:0000259" key="1">
    <source>
        <dbReference type="SMART" id="SM00849"/>
    </source>
</evidence>
<name>A0A923I0H8_9FIRM</name>
<evidence type="ECO:0000313" key="3">
    <source>
        <dbReference type="Proteomes" id="UP000616595"/>
    </source>
</evidence>
<accession>A0A923I0H8</accession>
<dbReference type="EMBL" id="WJBD01000019">
    <property type="protein sequence ID" value="MBC3889436.1"/>
    <property type="molecule type" value="Genomic_DNA"/>
</dbReference>
<dbReference type="SUPFAM" id="SSF56281">
    <property type="entry name" value="Metallo-hydrolase/oxidoreductase"/>
    <property type="match status" value="1"/>
</dbReference>
<dbReference type="Pfam" id="PF12706">
    <property type="entry name" value="Lactamase_B_2"/>
    <property type="match status" value="1"/>
</dbReference>
<reference evidence="2" key="2">
    <citation type="submission" date="2020-10" db="EMBL/GenBank/DDBJ databases">
        <title>Comparative genomics of the Acetobacterium genus.</title>
        <authorList>
            <person name="Marshall C."/>
            <person name="May H."/>
            <person name="Norman S."/>
        </authorList>
    </citation>
    <scope>NUCLEOTIDE SEQUENCE</scope>
    <source>
        <strain evidence="2">DER-2019</strain>
    </source>
</reference>
<protein>
    <submittedName>
        <fullName evidence="2">MBL fold metallo-hydrolase</fullName>
    </submittedName>
</protein>
<feature type="domain" description="Metallo-beta-lactamase" evidence="1">
    <location>
        <begin position="18"/>
        <end position="181"/>
    </location>
</feature>
<dbReference type="Gene3D" id="3.60.15.10">
    <property type="entry name" value="Ribonuclease Z/Hydroxyacylglutathione hydrolase-like"/>
    <property type="match status" value="1"/>
</dbReference>
<dbReference type="RefSeq" id="WP_148568436.1">
    <property type="nucleotide sequence ID" value="NZ_RXYA01000018.1"/>
</dbReference>
<evidence type="ECO:0000313" key="2">
    <source>
        <dbReference type="EMBL" id="MBC3889436.1"/>
    </source>
</evidence>
<comment type="caution">
    <text evidence="2">The sequence shown here is derived from an EMBL/GenBank/DDBJ whole genome shotgun (WGS) entry which is preliminary data.</text>
</comment>
<dbReference type="CDD" id="cd07716">
    <property type="entry name" value="RNaseZ_short-form-like_MBL-fold"/>
    <property type="match status" value="1"/>
</dbReference>
<dbReference type="SMART" id="SM00849">
    <property type="entry name" value="Lactamase_B"/>
    <property type="match status" value="1"/>
</dbReference>
<proteinExistence type="predicted"/>
<organism evidence="2 3">
    <name type="scientific">Acetobacterium paludosum</name>
    <dbReference type="NCBI Taxonomy" id="52693"/>
    <lineage>
        <taxon>Bacteria</taxon>
        <taxon>Bacillati</taxon>
        <taxon>Bacillota</taxon>
        <taxon>Clostridia</taxon>
        <taxon>Eubacteriales</taxon>
        <taxon>Eubacteriaceae</taxon>
        <taxon>Acetobacterium</taxon>
    </lineage>
</organism>
<keyword evidence="3" id="KW-1185">Reference proteome</keyword>
<dbReference type="OrthoDB" id="9800940at2"/>
<dbReference type="InterPro" id="IPR036866">
    <property type="entry name" value="RibonucZ/Hydroxyglut_hydro"/>
</dbReference>
<sequence>MKLTVLGNTGPYPGPGGASSGYLFESENTHIALDFGSGVLANLQKSMSFSKLDFIICSHLHSDHIADLFVLRYALQEKSAELPIYAPSEPSLEVASLYYKEVFLIKKITEELQIEKGNLTFTFKKLKHPFLDFGTKITDGETTFLYTGDTSYTPALVEFAKGVDVLLCDAAFLEDCVSDKHLCVKQACEIANEAGVKTLILTHLAPFEDPDKYLKKGKKHFSGALFVTEIGKTYELKALADL</sequence>
<dbReference type="InterPro" id="IPR001279">
    <property type="entry name" value="Metallo-B-lactamas"/>
</dbReference>
<dbReference type="PANTHER" id="PTHR46018">
    <property type="entry name" value="ZINC PHOSPHODIESTERASE ELAC PROTEIN 1"/>
    <property type="match status" value="1"/>
</dbReference>
<dbReference type="GO" id="GO:0042781">
    <property type="term" value="F:3'-tRNA processing endoribonuclease activity"/>
    <property type="evidence" value="ECO:0007669"/>
    <property type="project" value="TreeGrafter"/>
</dbReference>
<dbReference type="AlphaFoldDB" id="A0A923I0H8"/>